<evidence type="ECO:0000313" key="1">
    <source>
        <dbReference type="EMBL" id="MBA0764997.1"/>
    </source>
</evidence>
<proteinExistence type="predicted"/>
<comment type="caution">
    <text evidence="1">The sequence shown here is derived from an EMBL/GenBank/DDBJ whole genome shotgun (WGS) entry which is preliminary data.</text>
</comment>
<dbReference type="Proteomes" id="UP000593568">
    <property type="component" value="Unassembled WGS sequence"/>
</dbReference>
<organism evidence="1 2">
    <name type="scientific">Gossypium trilobum</name>
    <dbReference type="NCBI Taxonomy" id="34281"/>
    <lineage>
        <taxon>Eukaryota</taxon>
        <taxon>Viridiplantae</taxon>
        <taxon>Streptophyta</taxon>
        <taxon>Embryophyta</taxon>
        <taxon>Tracheophyta</taxon>
        <taxon>Spermatophyta</taxon>
        <taxon>Magnoliopsida</taxon>
        <taxon>eudicotyledons</taxon>
        <taxon>Gunneridae</taxon>
        <taxon>Pentapetalae</taxon>
        <taxon>rosids</taxon>
        <taxon>malvids</taxon>
        <taxon>Malvales</taxon>
        <taxon>Malvaceae</taxon>
        <taxon>Malvoideae</taxon>
        <taxon>Gossypium</taxon>
    </lineage>
</organism>
<name>A0A7J9DW64_9ROSI</name>
<dbReference type="AlphaFoldDB" id="A0A7J9DW64"/>
<dbReference type="EMBL" id="JABEZW010000005">
    <property type="protein sequence ID" value="MBA0764997.1"/>
    <property type="molecule type" value="Genomic_DNA"/>
</dbReference>
<reference evidence="1 2" key="1">
    <citation type="journal article" date="2019" name="Genome Biol. Evol.">
        <title>Insights into the evolution of the New World diploid cottons (Gossypium, subgenus Houzingenia) based on genome sequencing.</title>
        <authorList>
            <person name="Grover C.E."/>
            <person name="Arick M.A. 2nd"/>
            <person name="Thrash A."/>
            <person name="Conover J.L."/>
            <person name="Sanders W.S."/>
            <person name="Peterson D.G."/>
            <person name="Frelichowski J.E."/>
            <person name="Scheffler J.A."/>
            <person name="Scheffler B.E."/>
            <person name="Wendel J.F."/>
        </authorList>
    </citation>
    <scope>NUCLEOTIDE SEQUENCE [LARGE SCALE GENOMIC DNA]</scope>
    <source>
        <strain evidence="1">8</strain>
        <tissue evidence="1">Leaf</tissue>
    </source>
</reference>
<gene>
    <name evidence="1" type="ORF">Gotri_014262</name>
</gene>
<accession>A0A7J9DW64</accession>
<keyword evidence="2" id="KW-1185">Reference proteome</keyword>
<protein>
    <submittedName>
        <fullName evidence="1">Uncharacterized protein</fullName>
    </submittedName>
</protein>
<sequence length="129" mass="14531">MAPTEKFVMSSRSVLDYNMYGQFIDLQRKQVNDAKSTSQQVCTLPTIRQGRGGKRRLMTIMTMMEMMKIITLFQPLTKRRCFSLNSLPQRISTSTVRANKAKLNLSVGGYQGIYGLRLRQGEGVDGCGV</sequence>
<evidence type="ECO:0000313" key="2">
    <source>
        <dbReference type="Proteomes" id="UP000593568"/>
    </source>
</evidence>